<dbReference type="GO" id="GO:0005874">
    <property type="term" value="C:microtubule"/>
    <property type="evidence" value="ECO:0007669"/>
    <property type="project" value="UniProtKB-KW"/>
</dbReference>
<keyword evidence="2" id="KW-0493">Microtubule</keyword>
<accession>F6HLQ2</accession>
<name>F6HLQ2_VITVI</name>
<dbReference type="PaxDb" id="29760-VIT_08s0007g05590.t01"/>
<feature type="transmembrane region" description="Helical" evidence="6">
    <location>
        <begin position="26"/>
        <end position="43"/>
    </location>
</feature>
<evidence type="ECO:0000256" key="4">
    <source>
        <dbReference type="ARBA" id="ARBA00023134"/>
    </source>
</evidence>
<dbReference type="SUPFAM" id="SSF55307">
    <property type="entry name" value="Tubulin C-terminal domain-like"/>
    <property type="match status" value="1"/>
</dbReference>
<keyword evidence="4" id="KW-0342">GTP-binding</keyword>
<sequence>MVLDNEALHDICFKTLKLTTPSFGDPNHLFFVTMSGVTCCLRFSGQLNFDLRKPLANLILFSHLHFFLVGLAILISHGSQQYHALPVPVLTQQIWDAKNMMRAANP</sequence>
<evidence type="ECO:0000313" key="7">
    <source>
        <dbReference type="EMBL" id="CCB55308.1"/>
    </source>
</evidence>
<dbReference type="InParanoid" id="F6HLQ2"/>
<dbReference type="InterPro" id="IPR036525">
    <property type="entry name" value="Tubulin/FtsZ_GTPase_sf"/>
</dbReference>
<dbReference type="GO" id="GO:0003924">
    <property type="term" value="F:GTPase activity"/>
    <property type="evidence" value="ECO:0007669"/>
    <property type="project" value="InterPro"/>
</dbReference>
<dbReference type="AlphaFoldDB" id="F6HLQ2"/>
<dbReference type="OrthoDB" id="1694823at2759"/>
<dbReference type="InterPro" id="IPR008280">
    <property type="entry name" value="Tub_FtsZ_C"/>
</dbReference>
<comment type="function">
    <text evidence="5">Tubulin is the major constituent of microtubules, a cylinder consisting of laterally associated linear protofilaments composed of alpha- and beta-tubulin heterodimers. Microtubules grow by the addition of GTP-tubulin dimers to the microtubule end, where a stabilizing cap forms. Below the cap, tubulin dimers are in GDP-bound state, owing to GTPase activity of alpha-tubulin.</text>
</comment>
<keyword evidence="6" id="KW-0812">Transmembrane</keyword>
<protein>
    <submittedName>
        <fullName evidence="7">Uncharacterized protein</fullName>
    </submittedName>
</protein>
<keyword evidence="6" id="KW-0472">Membrane</keyword>
<dbReference type="InterPro" id="IPR002453">
    <property type="entry name" value="Beta_tubulin"/>
</dbReference>
<comment type="similarity">
    <text evidence="1">Belongs to the tubulin family.</text>
</comment>
<proteinExistence type="inferred from homology"/>
<keyword evidence="8" id="KW-1185">Reference proteome</keyword>
<evidence type="ECO:0000256" key="1">
    <source>
        <dbReference type="ARBA" id="ARBA00009636"/>
    </source>
</evidence>
<evidence type="ECO:0000256" key="3">
    <source>
        <dbReference type="ARBA" id="ARBA00022741"/>
    </source>
</evidence>
<evidence type="ECO:0000256" key="2">
    <source>
        <dbReference type="ARBA" id="ARBA00022701"/>
    </source>
</evidence>
<dbReference type="PANTHER" id="PTHR11588">
    <property type="entry name" value="TUBULIN"/>
    <property type="match status" value="1"/>
</dbReference>
<dbReference type="SUPFAM" id="SSF52490">
    <property type="entry name" value="Tubulin nucleotide-binding domain-like"/>
    <property type="match status" value="1"/>
</dbReference>
<dbReference type="EMBL" id="FN595991">
    <property type="protein sequence ID" value="CCB55308.1"/>
    <property type="molecule type" value="Genomic_DNA"/>
</dbReference>
<evidence type="ECO:0000256" key="5">
    <source>
        <dbReference type="ARBA" id="ARBA00034296"/>
    </source>
</evidence>
<organism evidence="7 8">
    <name type="scientific">Vitis vinifera</name>
    <name type="common">Grape</name>
    <dbReference type="NCBI Taxonomy" id="29760"/>
    <lineage>
        <taxon>Eukaryota</taxon>
        <taxon>Viridiplantae</taxon>
        <taxon>Streptophyta</taxon>
        <taxon>Embryophyta</taxon>
        <taxon>Tracheophyta</taxon>
        <taxon>Spermatophyta</taxon>
        <taxon>Magnoliopsida</taxon>
        <taxon>eudicotyledons</taxon>
        <taxon>Gunneridae</taxon>
        <taxon>Pentapetalae</taxon>
        <taxon>rosids</taxon>
        <taxon>Vitales</taxon>
        <taxon>Vitaceae</taxon>
        <taxon>Viteae</taxon>
        <taxon>Vitis</taxon>
    </lineage>
</organism>
<dbReference type="Proteomes" id="UP000009183">
    <property type="component" value="Chromosome 8"/>
</dbReference>
<dbReference type="GO" id="GO:0007017">
    <property type="term" value="P:microtubule-based process"/>
    <property type="evidence" value="ECO:0007669"/>
    <property type="project" value="InterPro"/>
</dbReference>
<evidence type="ECO:0000313" key="8">
    <source>
        <dbReference type="Proteomes" id="UP000009183"/>
    </source>
</evidence>
<reference evidence="8" key="1">
    <citation type="journal article" date="2007" name="Nature">
        <title>The grapevine genome sequence suggests ancestral hexaploidization in major angiosperm phyla.</title>
        <authorList>
            <consortium name="The French-Italian Public Consortium for Grapevine Genome Characterization."/>
            <person name="Jaillon O."/>
            <person name="Aury J.-M."/>
            <person name="Noel B."/>
            <person name="Policriti A."/>
            <person name="Clepet C."/>
            <person name="Casagrande A."/>
            <person name="Choisne N."/>
            <person name="Aubourg S."/>
            <person name="Vitulo N."/>
            <person name="Jubin C."/>
            <person name="Vezzi A."/>
            <person name="Legeai F."/>
            <person name="Hugueney P."/>
            <person name="Dasilva C."/>
            <person name="Horner D."/>
            <person name="Mica E."/>
            <person name="Jublot D."/>
            <person name="Poulain J."/>
            <person name="Bruyere C."/>
            <person name="Billault A."/>
            <person name="Segurens B."/>
            <person name="Gouyvenoux M."/>
            <person name="Ugarte E."/>
            <person name="Cattonaro F."/>
            <person name="Anthouard V."/>
            <person name="Vico V."/>
            <person name="Del Fabbro C."/>
            <person name="Alaux M."/>
            <person name="Di Gaspero G."/>
            <person name="Dumas V."/>
            <person name="Felice N."/>
            <person name="Paillard S."/>
            <person name="Juman I."/>
            <person name="Moroldo M."/>
            <person name="Scalabrin S."/>
            <person name="Canaguier A."/>
            <person name="Le Clainche I."/>
            <person name="Malacrida G."/>
            <person name="Durand E."/>
            <person name="Pesole G."/>
            <person name="Laucou V."/>
            <person name="Chatelet P."/>
            <person name="Merdinoglu D."/>
            <person name="Delledonne M."/>
            <person name="Pezzotti M."/>
            <person name="Lecharny A."/>
            <person name="Scarpelli C."/>
            <person name="Artiguenave F."/>
            <person name="Pe M.E."/>
            <person name="Valle G."/>
            <person name="Morgante M."/>
            <person name="Caboche M."/>
            <person name="Adam-Blondon A.-F."/>
            <person name="Weissenbach J."/>
            <person name="Quetier F."/>
            <person name="Wincker P."/>
        </authorList>
    </citation>
    <scope>NUCLEOTIDE SEQUENCE [LARGE SCALE GENOMIC DNA]</scope>
    <source>
        <strain evidence="8">cv. Pinot noir / PN40024</strain>
    </source>
</reference>
<dbReference type="STRING" id="29760.F6HLQ2"/>
<evidence type="ECO:0000256" key="6">
    <source>
        <dbReference type="SAM" id="Phobius"/>
    </source>
</evidence>
<gene>
    <name evidence="7" type="ordered locus">VIT_08s0007g05590</name>
</gene>
<dbReference type="Gene3D" id="3.40.50.1440">
    <property type="entry name" value="Tubulin/FtsZ, GTPase domain"/>
    <property type="match status" value="1"/>
</dbReference>
<dbReference type="InterPro" id="IPR000217">
    <property type="entry name" value="Tubulin"/>
</dbReference>
<dbReference type="PRINTS" id="PR01163">
    <property type="entry name" value="BETATUBULIN"/>
</dbReference>
<keyword evidence="6" id="KW-1133">Transmembrane helix</keyword>
<dbReference type="eggNOG" id="KOG1375">
    <property type="taxonomic scope" value="Eukaryota"/>
</dbReference>
<dbReference type="GO" id="GO:0005200">
    <property type="term" value="F:structural constituent of cytoskeleton"/>
    <property type="evidence" value="ECO:0007669"/>
    <property type="project" value="InterPro"/>
</dbReference>
<keyword evidence="3" id="KW-0547">Nucleotide-binding</keyword>
<dbReference type="HOGENOM" id="CLU_2228120_0_0_1"/>
<feature type="transmembrane region" description="Helical" evidence="6">
    <location>
        <begin position="55"/>
        <end position="75"/>
    </location>
</feature>
<dbReference type="GO" id="GO:0005525">
    <property type="term" value="F:GTP binding"/>
    <property type="evidence" value="ECO:0007669"/>
    <property type="project" value="UniProtKB-KW"/>
</dbReference>